<feature type="region of interest" description="Disordered" evidence="1">
    <location>
        <begin position="113"/>
        <end position="142"/>
    </location>
</feature>
<evidence type="ECO:0000313" key="5">
    <source>
        <dbReference type="Proteomes" id="UP000530403"/>
    </source>
</evidence>
<evidence type="ECO:0000313" key="4">
    <source>
        <dbReference type="Proteomes" id="UP000498980"/>
    </source>
</evidence>
<keyword evidence="4" id="KW-1185">Reference proteome</keyword>
<accession>A0A7J0C9G4</accession>
<reference evidence="2 4" key="1">
    <citation type="submission" date="2020-05" db="EMBL/GenBank/DDBJ databases">
        <title>Whole genome shotgun sequence of Streptomyces fulvorobeus NBRC 15897.</title>
        <authorList>
            <person name="Komaki H."/>
            <person name="Tamura T."/>
        </authorList>
    </citation>
    <scope>NUCLEOTIDE SEQUENCE [LARGE SCALE GENOMIC DNA]</scope>
    <source>
        <strain evidence="2 4">NBRC 15897</strain>
    </source>
</reference>
<dbReference type="EMBL" id="BLWC01000001">
    <property type="protein sequence ID" value="GFM98998.1"/>
    <property type="molecule type" value="Genomic_DNA"/>
</dbReference>
<dbReference type="Proteomes" id="UP000530403">
    <property type="component" value="Unassembled WGS sequence"/>
</dbReference>
<evidence type="ECO:0000256" key="1">
    <source>
        <dbReference type="SAM" id="MobiDB-lite"/>
    </source>
</evidence>
<reference evidence="3 5" key="2">
    <citation type="submission" date="2020-07" db="EMBL/GenBank/DDBJ databases">
        <title>Sequencing the genomes of 1000 actinobacteria strains.</title>
        <authorList>
            <person name="Klenk H.-P."/>
        </authorList>
    </citation>
    <scope>NUCLEOTIDE SEQUENCE [LARGE SCALE GENOMIC DNA]</scope>
    <source>
        <strain evidence="3 5">DSM 41455</strain>
    </source>
</reference>
<name>A0A7J0C9G4_9ACTN</name>
<dbReference type="EMBL" id="JACCCF010000001">
    <property type="protein sequence ID" value="NYE42591.1"/>
    <property type="molecule type" value="Genomic_DNA"/>
</dbReference>
<protein>
    <submittedName>
        <fullName evidence="2">Lipoprotein</fullName>
    </submittedName>
</protein>
<keyword evidence="2" id="KW-0449">Lipoprotein</keyword>
<dbReference type="AlphaFoldDB" id="A0A7J0C9G4"/>
<dbReference type="RefSeq" id="WP_173315377.1">
    <property type="nucleotide sequence ID" value="NZ_BAAAUE010000009.1"/>
</dbReference>
<dbReference type="Proteomes" id="UP000498980">
    <property type="component" value="Unassembled WGS sequence"/>
</dbReference>
<evidence type="ECO:0000313" key="2">
    <source>
        <dbReference type="EMBL" id="GFM98998.1"/>
    </source>
</evidence>
<proteinExistence type="predicted"/>
<gene>
    <name evidence="3" type="ORF">HEB29_003602</name>
    <name evidence="2" type="ORF">Sfulv_38090</name>
</gene>
<organism evidence="2 4">
    <name type="scientific">Streptomyces fulvorobeus</name>
    <dbReference type="NCBI Taxonomy" id="284028"/>
    <lineage>
        <taxon>Bacteria</taxon>
        <taxon>Bacillati</taxon>
        <taxon>Actinomycetota</taxon>
        <taxon>Actinomycetes</taxon>
        <taxon>Kitasatosporales</taxon>
        <taxon>Streptomycetaceae</taxon>
        <taxon>Streptomyces</taxon>
    </lineage>
</organism>
<evidence type="ECO:0000313" key="3">
    <source>
        <dbReference type="EMBL" id="NYE42591.1"/>
    </source>
</evidence>
<sequence>MRRSERTAGAPRGGRARRTGRVLAAVLAGAALAAGCGIRSTSVPVDAGAAPSRVPCRTPAEDVTARALDDIAVQVYLVCASQLVMVNRSVRMQAQEPDRVRVAQALLDELKQDPEADERQAGFSTGVPAGLRVAGGRGSDPAGTLRLNEQPDDLAAEALAQLVCTYADSEALVTGGTVVLGGPGNYAPRGYVCTSRTKTRPGDVPTPGALELP</sequence>
<comment type="caution">
    <text evidence="2">The sequence shown here is derived from an EMBL/GenBank/DDBJ whole genome shotgun (WGS) entry which is preliminary data.</text>
</comment>